<dbReference type="Gene3D" id="3.40.50.300">
    <property type="entry name" value="P-loop containing nucleotide triphosphate hydrolases"/>
    <property type="match status" value="2"/>
</dbReference>
<dbReference type="CDD" id="cd00268">
    <property type="entry name" value="DEADc"/>
    <property type="match status" value="1"/>
</dbReference>
<evidence type="ECO:0000256" key="8">
    <source>
        <dbReference type="SAM" id="MobiDB-lite"/>
    </source>
</evidence>
<name>A0ABR7CX77_9BACT</name>
<evidence type="ECO:0000256" key="2">
    <source>
        <dbReference type="ARBA" id="ARBA00022801"/>
    </source>
</evidence>
<keyword evidence="13" id="KW-1185">Reference proteome</keyword>
<dbReference type="EMBL" id="JACOOH010000002">
    <property type="protein sequence ID" value="MBC5620286.1"/>
    <property type="molecule type" value="Genomic_DNA"/>
</dbReference>
<dbReference type="PROSITE" id="PS00039">
    <property type="entry name" value="DEAD_ATP_HELICASE"/>
    <property type="match status" value="1"/>
</dbReference>
<reference evidence="12 13" key="1">
    <citation type="submission" date="2020-08" db="EMBL/GenBank/DDBJ databases">
        <title>Genome public.</title>
        <authorList>
            <person name="Liu C."/>
            <person name="Sun Q."/>
        </authorList>
    </citation>
    <scope>NUCLEOTIDE SEQUENCE [LARGE SCALE GENOMIC DNA]</scope>
    <source>
        <strain evidence="12 13">NSJ-56</strain>
    </source>
</reference>
<evidence type="ECO:0000256" key="3">
    <source>
        <dbReference type="ARBA" id="ARBA00022806"/>
    </source>
</evidence>
<comment type="similarity">
    <text evidence="5 7">Belongs to the DEAD box helicase family.</text>
</comment>
<dbReference type="GO" id="GO:0004386">
    <property type="term" value="F:helicase activity"/>
    <property type="evidence" value="ECO:0007669"/>
    <property type="project" value="UniProtKB-KW"/>
</dbReference>
<comment type="caution">
    <text evidence="12">The sequence shown here is derived from an EMBL/GenBank/DDBJ whole genome shotgun (WGS) entry which is preliminary data.</text>
</comment>
<keyword evidence="3 7" id="KW-0347">Helicase</keyword>
<evidence type="ECO:0000313" key="12">
    <source>
        <dbReference type="EMBL" id="MBC5620286.1"/>
    </source>
</evidence>
<organism evidence="12 13">
    <name type="scientific">Butyricimonas hominis</name>
    <dbReference type="NCBI Taxonomy" id="2763032"/>
    <lineage>
        <taxon>Bacteria</taxon>
        <taxon>Pseudomonadati</taxon>
        <taxon>Bacteroidota</taxon>
        <taxon>Bacteroidia</taxon>
        <taxon>Bacteroidales</taxon>
        <taxon>Odoribacteraceae</taxon>
        <taxon>Butyricimonas</taxon>
    </lineage>
</organism>
<dbReference type="Proteomes" id="UP000646484">
    <property type="component" value="Unassembled WGS sequence"/>
</dbReference>
<dbReference type="PROSITE" id="PS51192">
    <property type="entry name" value="HELICASE_ATP_BIND_1"/>
    <property type="match status" value="1"/>
</dbReference>
<evidence type="ECO:0000256" key="4">
    <source>
        <dbReference type="ARBA" id="ARBA00022840"/>
    </source>
</evidence>
<dbReference type="InterPro" id="IPR027417">
    <property type="entry name" value="P-loop_NTPase"/>
</dbReference>
<evidence type="ECO:0000256" key="1">
    <source>
        <dbReference type="ARBA" id="ARBA00022741"/>
    </source>
</evidence>
<feature type="domain" description="Helicase ATP-binding" evidence="9">
    <location>
        <begin position="32"/>
        <end position="203"/>
    </location>
</feature>
<evidence type="ECO:0000256" key="6">
    <source>
        <dbReference type="PROSITE-ProRule" id="PRU00552"/>
    </source>
</evidence>
<evidence type="ECO:0000313" key="13">
    <source>
        <dbReference type="Proteomes" id="UP000646484"/>
    </source>
</evidence>
<dbReference type="InterPro" id="IPR050079">
    <property type="entry name" value="DEAD_box_RNA_helicase"/>
</dbReference>
<dbReference type="CDD" id="cd18787">
    <property type="entry name" value="SF2_C_DEAD"/>
    <property type="match status" value="1"/>
</dbReference>
<dbReference type="SUPFAM" id="SSF52540">
    <property type="entry name" value="P-loop containing nucleoside triphosphate hydrolases"/>
    <property type="match status" value="2"/>
</dbReference>
<dbReference type="SMART" id="SM00487">
    <property type="entry name" value="DEXDc"/>
    <property type="match status" value="1"/>
</dbReference>
<dbReference type="RefSeq" id="WP_186975099.1">
    <property type="nucleotide sequence ID" value="NZ_JACOOH010000002.1"/>
</dbReference>
<evidence type="ECO:0000259" key="11">
    <source>
        <dbReference type="PROSITE" id="PS51195"/>
    </source>
</evidence>
<dbReference type="InterPro" id="IPR014001">
    <property type="entry name" value="Helicase_ATP-bd"/>
</dbReference>
<evidence type="ECO:0000259" key="9">
    <source>
        <dbReference type="PROSITE" id="PS51192"/>
    </source>
</evidence>
<dbReference type="SMART" id="SM00490">
    <property type="entry name" value="HELICc"/>
    <property type="match status" value="1"/>
</dbReference>
<feature type="compositionally biased region" description="Basic residues" evidence="8">
    <location>
        <begin position="422"/>
        <end position="434"/>
    </location>
</feature>
<accession>A0ABR7CX77</accession>
<keyword evidence="1 7" id="KW-0547">Nucleotide-binding</keyword>
<feature type="domain" description="Helicase C-terminal" evidence="10">
    <location>
        <begin position="230"/>
        <end position="377"/>
    </location>
</feature>
<evidence type="ECO:0000256" key="7">
    <source>
        <dbReference type="RuleBase" id="RU000492"/>
    </source>
</evidence>
<gene>
    <name evidence="12" type="ORF">H8S64_04155</name>
</gene>
<dbReference type="InterPro" id="IPR001650">
    <property type="entry name" value="Helicase_C-like"/>
</dbReference>
<dbReference type="Pfam" id="PF00271">
    <property type="entry name" value="Helicase_C"/>
    <property type="match status" value="1"/>
</dbReference>
<dbReference type="PANTHER" id="PTHR47959">
    <property type="entry name" value="ATP-DEPENDENT RNA HELICASE RHLE-RELATED"/>
    <property type="match status" value="1"/>
</dbReference>
<keyword evidence="4 7" id="KW-0067">ATP-binding</keyword>
<feature type="short sequence motif" description="Q motif" evidence="6">
    <location>
        <begin position="1"/>
        <end position="29"/>
    </location>
</feature>
<feature type="region of interest" description="Disordered" evidence="8">
    <location>
        <begin position="398"/>
        <end position="434"/>
    </location>
</feature>
<keyword evidence="2 7" id="KW-0378">Hydrolase</keyword>
<protein>
    <submittedName>
        <fullName evidence="12">DEAD/DEAH box helicase</fullName>
    </submittedName>
</protein>
<dbReference type="InterPro" id="IPR000629">
    <property type="entry name" value="RNA-helicase_DEAD-box_CS"/>
</dbReference>
<dbReference type="InterPro" id="IPR014014">
    <property type="entry name" value="RNA_helicase_DEAD_Q_motif"/>
</dbReference>
<evidence type="ECO:0000256" key="5">
    <source>
        <dbReference type="ARBA" id="ARBA00038437"/>
    </source>
</evidence>
<dbReference type="PROSITE" id="PS51195">
    <property type="entry name" value="Q_MOTIF"/>
    <property type="match status" value="1"/>
</dbReference>
<feature type="domain" description="DEAD-box RNA helicase Q" evidence="11">
    <location>
        <begin position="1"/>
        <end position="29"/>
    </location>
</feature>
<dbReference type="InterPro" id="IPR044742">
    <property type="entry name" value="DEAD/DEAH_RhlB"/>
</dbReference>
<dbReference type="PROSITE" id="PS51194">
    <property type="entry name" value="HELICASE_CTER"/>
    <property type="match status" value="1"/>
</dbReference>
<dbReference type="Pfam" id="PF00270">
    <property type="entry name" value="DEAD"/>
    <property type="match status" value="1"/>
</dbReference>
<dbReference type="PANTHER" id="PTHR47959:SF13">
    <property type="entry name" value="ATP-DEPENDENT RNA HELICASE RHLE"/>
    <property type="match status" value="1"/>
</dbReference>
<proteinExistence type="inferred from homology"/>
<evidence type="ECO:0000259" key="10">
    <source>
        <dbReference type="PROSITE" id="PS51194"/>
    </source>
</evidence>
<sequence>MGFQDLNINKQILMALEEAGFENPTPIQEEVFSVSRSGKDLIGIAQTGTGKTLAYLIPMLMKLHYAQGLVPRALVVVPTRELVVQVCESVELLTEYMDIRCVGVYGGTNIRTQQDKVFEGVDLLVATPGRFMDIYYNGIIRTKMIKTVVVDEADRLMDLGFLPQLKGIFEVLPEKHQTMLFSATFSEAVESLSRDFLKEPVRVEVARQATPVEHVEQFRYDVPNITTKINLLKVLLADKERYKKVMIFTETKKNADRIVERLADHWKGELSVIHSNKAQNTRLNALRAFKEGEARILVASDVAARGIDVQDVTHVINFDIPSLAEEYVHRIGRTARAGKEGVAISFVSEIEEDRFTDIERLINQSVEVLDLPEKLEISQLLLEEEQVQTSNIVYQQGRQQGGGAFHQKKAKNSYTAEDNRRNVMRKRNAKKKKK</sequence>
<dbReference type="InterPro" id="IPR011545">
    <property type="entry name" value="DEAD/DEAH_box_helicase_dom"/>
</dbReference>